<comment type="similarity">
    <text evidence="3">Belongs to the AAA ATPase family.</text>
</comment>
<gene>
    <name evidence="5" type="ORF">C7K25_14910</name>
</gene>
<dbReference type="Pfam" id="PF00004">
    <property type="entry name" value="AAA"/>
    <property type="match status" value="1"/>
</dbReference>
<evidence type="ECO:0000256" key="3">
    <source>
        <dbReference type="RuleBase" id="RU003651"/>
    </source>
</evidence>
<dbReference type="SMART" id="SM00382">
    <property type="entry name" value="AAA"/>
    <property type="match status" value="1"/>
</dbReference>
<accession>A0ABT7CE07</accession>
<dbReference type="PANTHER" id="PTHR23077">
    <property type="entry name" value="AAA-FAMILY ATPASE"/>
    <property type="match status" value="1"/>
</dbReference>
<keyword evidence="1 3" id="KW-0547">Nucleotide-binding</keyword>
<dbReference type="InterPro" id="IPR050168">
    <property type="entry name" value="AAA_ATPase_domain"/>
</dbReference>
<evidence type="ECO:0000313" key="5">
    <source>
        <dbReference type="EMBL" id="MDJ1372631.1"/>
    </source>
</evidence>
<dbReference type="Pfam" id="PF17862">
    <property type="entry name" value="AAA_lid_3"/>
    <property type="match status" value="1"/>
</dbReference>
<evidence type="ECO:0000256" key="2">
    <source>
        <dbReference type="ARBA" id="ARBA00022840"/>
    </source>
</evidence>
<organism evidence="5 6">
    <name type="scientific">Gulosibacter molinativorax</name>
    <dbReference type="NCBI Taxonomy" id="256821"/>
    <lineage>
        <taxon>Bacteria</taxon>
        <taxon>Bacillati</taxon>
        <taxon>Actinomycetota</taxon>
        <taxon>Actinomycetes</taxon>
        <taxon>Micrococcales</taxon>
        <taxon>Microbacteriaceae</taxon>
        <taxon>Gulosibacter</taxon>
    </lineage>
</organism>
<dbReference type="InterPro" id="IPR001270">
    <property type="entry name" value="ClpA/B"/>
</dbReference>
<dbReference type="InterPro" id="IPR003593">
    <property type="entry name" value="AAA+_ATPase"/>
</dbReference>
<dbReference type="EMBL" id="PXVD01000034">
    <property type="protein sequence ID" value="MDJ1372631.1"/>
    <property type="molecule type" value="Genomic_DNA"/>
</dbReference>
<dbReference type="SUPFAM" id="SSF52540">
    <property type="entry name" value="P-loop containing nucleoside triphosphate hydrolases"/>
    <property type="match status" value="1"/>
</dbReference>
<dbReference type="Proteomes" id="UP001170379">
    <property type="component" value="Unassembled WGS sequence"/>
</dbReference>
<reference evidence="5" key="2">
    <citation type="journal article" date="2022" name="Sci. Rep.">
        <title>In silico prediction of the enzymes involved in the degradation of the herbicide molinate by Gulosibacter molinativorax ON4T.</title>
        <authorList>
            <person name="Lopes A.R."/>
            <person name="Bunin E."/>
            <person name="Viana A.T."/>
            <person name="Froufe H."/>
            <person name="Munoz-Merida A."/>
            <person name="Pinho D."/>
            <person name="Figueiredo J."/>
            <person name="Barroso C."/>
            <person name="Vaz-Moreira I."/>
            <person name="Bellanger X."/>
            <person name="Egas C."/>
            <person name="Nunes O.C."/>
        </authorList>
    </citation>
    <scope>NUCLEOTIDE SEQUENCE</scope>
    <source>
        <strain evidence="5">ON4</strain>
    </source>
</reference>
<protein>
    <submittedName>
        <fullName evidence="5">ATP-binding protein</fullName>
    </submittedName>
</protein>
<keyword evidence="6" id="KW-1185">Reference proteome</keyword>
<proteinExistence type="inferred from homology"/>
<dbReference type="PANTHER" id="PTHR23077:SF171">
    <property type="entry name" value="NUCLEAR VALOSIN-CONTAINING PROTEIN-LIKE"/>
    <property type="match status" value="1"/>
</dbReference>
<keyword evidence="2 3" id="KW-0067">ATP-binding</keyword>
<evidence type="ECO:0000259" key="4">
    <source>
        <dbReference type="SMART" id="SM00382"/>
    </source>
</evidence>
<dbReference type="InterPro" id="IPR027417">
    <property type="entry name" value="P-loop_NTPase"/>
</dbReference>
<dbReference type="Gene3D" id="1.10.8.60">
    <property type="match status" value="1"/>
</dbReference>
<dbReference type="PROSITE" id="PS00674">
    <property type="entry name" value="AAA"/>
    <property type="match status" value="1"/>
</dbReference>
<evidence type="ECO:0000256" key="1">
    <source>
        <dbReference type="ARBA" id="ARBA00022741"/>
    </source>
</evidence>
<name>A0ABT7CE07_9MICO</name>
<dbReference type="PRINTS" id="PR00300">
    <property type="entry name" value="CLPPROTEASEA"/>
</dbReference>
<dbReference type="InterPro" id="IPR003960">
    <property type="entry name" value="ATPase_AAA_CS"/>
</dbReference>
<dbReference type="GO" id="GO:0005524">
    <property type="term" value="F:ATP binding"/>
    <property type="evidence" value="ECO:0007669"/>
    <property type="project" value="UniProtKB-KW"/>
</dbReference>
<dbReference type="InterPro" id="IPR003959">
    <property type="entry name" value="ATPase_AAA_core"/>
</dbReference>
<feature type="domain" description="AAA+ ATPase" evidence="4">
    <location>
        <begin position="217"/>
        <end position="353"/>
    </location>
</feature>
<dbReference type="Gene3D" id="3.40.50.300">
    <property type="entry name" value="P-loop containing nucleotide triphosphate hydrolases"/>
    <property type="match status" value="1"/>
</dbReference>
<comment type="caution">
    <text evidence="5">The sequence shown here is derived from an EMBL/GenBank/DDBJ whole genome shotgun (WGS) entry which is preliminary data.</text>
</comment>
<sequence>MTRCRSGRCRAVRLKRDGPHERLQMTAVLPGQFEEDEPDIVEGQLFRVLSNVDGSVLLELRNGNTARANGPGLADLEPGDVFLLADGRVERLAAESWPAGDRTGTVVWAGNTDIVVKSAGSTYNFRQRADDPFEKGQTVRLGPDGQPVAVVADDPIDDLSLLREDDFDPKSLVVRKEDNTTSLEDFGGSILLVRRALDLATVALSPDDPLRKIGVNPIKGMLFSGPSGTGKTFLARGLAAKLNASFYNVGGPVIVDKFVGQTERRLREIFEHAQANGPAILFFDEIDSLYTQRGEQNHEATNRLVGQFLSLLDGFVAYDRVLIIATTNLPGALDDALLRPGRLGHKLVFSLPSAEDRVQILSASSRKVLFGERPDLSALAQLTQGWTAADLAAIWTEAGLAATLDHRKSIAWEDILIGVEAVDRDRKTHLKAE</sequence>
<dbReference type="InterPro" id="IPR041569">
    <property type="entry name" value="AAA_lid_3"/>
</dbReference>
<reference evidence="5" key="1">
    <citation type="submission" date="2018-03" db="EMBL/GenBank/DDBJ databases">
        <authorList>
            <person name="Nunes O.C."/>
            <person name="Lopes A.R."/>
            <person name="Froufe H."/>
            <person name="Munoz-Merida A."/>
            <person name="Barroso C."/>
            <person name="Egas C."/>
        </authorList>
    </citation>
    <scope>NUCLEOTIDE SEQUENCE</scope>
    <source>
        <strain evidence="5">ON4</strain>
    </source>
</reference>
<evidence type="ECO:0000313" key="6">
    <source>
        <dbReference type="Proteomes" id="UP001170379"/>
    </source>
</evidence>